<dbReference type="AlphaFoldDB" id="A0A0L7LLX6"/>
<dbReference type="EMBL" id="JTDY01000644">
    <property type="protein sequence ID" value="KOB76354.1"/>
    <property type="molecule type" value="Genomic_DNA"/>
</dbReference>
<proteinExistence type="predicted"/>
<gene>
    <name evidence="2" type="ORF">OBRU01_05878</name>
</gene>
<organism evidence="2 3">
    <name type="scientific">Operophtera brumata</name>
    <name type="common">Winter moth</name>
    <name type="synonym">Phalaena brumata</name>
    <dbReference type="NCBI Taxonomy" id="104452"/>
    <lineage>
        <taxon>Eukaryota</taxon>
        <taxon>Metazoa</taxon>
        <taxon>Ecdysozoa</taxon>
        <taxon>Arthropoda</taxon>
        <taxon>Hexapoda</taxon>
        <taxon>Insecta</taxon>
        <taxon>Pterygota</taxon>
        <taxon>Neoptera</taxon>
        <taxon>Endopterygota</taxon>
        <taxon>Lepidoptera</taxon>
        <taxon>Glossata</taxon>
        <taxon>Ditrysia</taxon>
        <taxon>Geometroidea</taxon>
        <taxon>Geometridae</taxon>
        <taxon>Larentiinae</taxon>
        <taxon>Operophtera</taxon>
    </lineage>
</organism>
<feature type="compositionally biased region" description="Basic residues" evidence="1">
    <location>
        <begin position="211"/>
        <end position="220"/>
    </location>
</feature>
<dbReference type="Proteomes" id="UP000037510">
    <property type="component" value="Unassembled WGS sequence"/>
</dbReference>
<keyword evidence="3" id="KW-1185">Reference proteome</keyword>
<accession>A0A0L7LLX6</accession>
<evidence type="ECO:0000313" key="2">
    <source>
        <dbReference type="EMBL" id="KOB76354.1"/>
    </source>
</evidence>
<protein>
    <submittedName>
        <fullName evidence="2">Uncharacterized protein</fullName>
    </submittedName>
</protein>
<name>A0A0L7LLX6_OPEBR</name>
<evidence type="ECO:0000313" key="3">
    <source>
        <dbReference type="Proteomes" id="UP000037510"/>
    </source>
</evidence>
<sequence length="237" mass="27882">MQERIEQFWTDDYKIFEQVYGKTSDKDLYGATLPPNIEFGSDTKATQASEKKERYLLNYQKDADDYDSYGFGDKYNMLLTHDALKQKKEKPSFNFISYNNFKPISQNSDPETYNYLKHLEEMEKEKISKYPKGLGGFKPYLNAVGPNPEETDAYKSIQDILDAHEANKGNDDNEDSRYLTYREKGKKEPVRNNESKPARNKNSKPRCLPGRCRKRSSTSYRVRTRPYVRRIKQRIVF</sequence>
<feature type="region of interest" description="Disordered" evidence="1">
    <location>
        <begin position="183"/>
        <end position="220"/>
    </location>
</feature>
<evidence type="ECO:0000256" key="1">
    <source>
        <dbReference type="SAM" id="MobiDB-lite"/>
    </source>
</evidence>
<feature type="compositionally biased region" description="Basic and acidic residues" evidence="1">
    <location>
        <begin position="183"/>
        <end position="197"/>
    </location>
</feature>
<reference evidence="2 3" key="1">
    <citation type="journal article" date="2015" name="Genome Biol. Evol.">
        <title>The genome of winter moth (Operophtera brumata) provides a genomic perspective on sexual dimorphism and phenology.</title>
        <authorList>
            <person name="Derks M.F."/>
            <person name="Smit S."/>
            <person name="Salis L."/>
            <person name="Schijlen E."/>
            <person name="Bossers A."/>
            <person name="Mateman C."/>
            <person name="Pijl A.S."/>
            <person name="de Ridder D."/>
            <person name="Groenen M.A."/>
            <person name="Visser M.E."/>
            <person name="Megens H.J."/>
        </authorList>
    </citation>
    <scope>NUCLEOTIDE SEQUENCE [LARGE SCALE GENOMIC DNA]</scope>
    <source>
        <strain evidence="2">WM2013NL</strain>
        <tissue evidence="2">Head and thorax</tissue>
    </source>
</reference>
<comment type="caution">
    <text evidence="2">The sequence shown here is derived from an EMBL/GenBank/DDBJ whole genome shotgun (WGS) entry which is preliminary data.</text>
</comment>